<feature type="region of interest" description="Disordered" evidence="1">
    <location>
        <begin position="165"/>
        <end position="209"/>
    </location>
</feature>
<feature type="non-terminal residue" evidence="2">
    <location>
        <position position="1"/>
    </location>
</feature>
<feature type="region of interest" description="Disordered" evidence="1">
    <location>
        <begin position="239"/>
        <end position="270"/>
    </location>
</feature>
<dbReference type="EMBL" id="JAAWVQ010030722">
    <property type="protein sequence ID" value="MBN3273397.1"/>
    <property type="molecule type" value="Genomic_DNA"/>
</dbReference>
<feature type="compositionally biased region" description="Basic and acidic residues" evidence="1">
    <location>
        <begin position="184"/>
        <end position="202"/>
    </location>
</feature>
<keyword evidence="3" id="KW-1185">Reference proteome</keyword>
<evidence type="ECO:0000313" key="3">
    <source>
        <dbReference type="Proteomes" id="UP001166093"/>
    </source>
</evidence>
<proteinExistence type="predicted"/>
<comment type="caution">
    <text evidence="2">The sequence shown here is derived from an EMBL/GenBank/DDBJ whole genome shotgun (WGS) entry which is preliminary data.</text>
</comment>
<evidence type="ECO:0000256" key="1">
    <source>
        <dbReference type="SAM" id="MobiDB-lite"/>
    </source>
</evidence>
<feature type="non-terminal residue" evidence="2">
    <location>
        <position position="307"/>
    </location>
</feature>
<evidence type="ECO:0000313" key="2">
    <source>
        <dbReference type="EMBL" id="MBN3273397.1"/>
    </source>
</evidence>
<gene>
    <name evidence="2" type="primary">Best2</name>
    <name evidence="2" type="ORF">GTO93_0009889</name>
</gene>
<reference evidence="2" key="1">
    <citation type="journal article" date="2021" name="Cell">
        <title>Tracing the genetic footprints of vertebrate landing in non-teleost ray-finned fishes.</title>
        <authorList>
            <person name="Bi X."/>
            <person name="Wang K."/>
            <person name="Yang L."/>
            <person name="Pan H."/>
            <person name="Jiang H."/>
            <person name="Wei Q."/>
            <person name="Fang M."/>
            <person name="Yu H."/>
            <person name="Zhu C."/>
            <person name="Cai Y."/>
            <person name="He Y."/>
            <person name="Gan X."/>
            <person name="Zeng H."/>
            <person name="Yu D."/>
            <person name="Zhu Y."/>
            <person name="Jiang H."/>
            <person name="Qiu Q."/>
            <person name="Yang H."/>
            <person name="Zhang Y.E."/>
            <person name="Wang W."/>
            <person name="Zhu M."/>
            <person name="He S."/>
            <person name="Zhang G."/>
        </authorList>
    </citation>
    <scope>NUCLEOTIDE SEQUENCE</scope>
    <source>
        <strain evidence="2">Pddl_001</strain>
    </source>
</reference>
<protein>
    <submittedName>
        <fullName evidence="2">BEST2 protein</fullName>
    </submittedName>
</protein>
<dbReference type="Proteomes" id="UP001166093">
    <property type="component" value="Unassembled WGS sequence"/>
</dbReference>
<sequence>MAVDEMYSDLPVIEKDRYWNDSNPRAPYTASTVFVLQKPSFQGSAFDMTIPKEEMQFQPLDDIEENLDESRGPGMGVPHYSLPLFNRLLGSAPSPAGLGSMLTRSSPTRRLQLLKRGGGGGGGGGGSFCSDGSSLYSCLCPDTQSTACSCGAIPQYPRLSGILFPRDESETQPGGVGEPCQNKQAEEPARRPREGADSRAGDQAEGPARLLRRLTPQSSFRPLEQAPSETPVSLLASELFPQGGKPANGSQAPPLLGGLPNASKSDMRSVSVGSEVSVPLLIQGELLDKGRGWDEGCCRPVDEENGV</sequence>
<accession>A0ABS2XHF7</accession>
<organism evidence="2 3">
    <name type="scientific">Polyodon spathula</name>
    <name type="common">North American paddlefish</name>
    <name type="synonym">Squalus spathula</name>
    <dbReference type="NCBI Taxonomy" id="7913"/>
    <lineage>
        <taxon>Eukaryota</taxon>
        <taxon>Metazoa</taxon>
        <taxon>Chordata</taxon>
        <taxon>Craniata</taxon>
        <taxon>Vertebrata</taxon>
        <taxon>Euteleostomi</taxon>
        <taxon>Actinopterygii</taxon>
        <taxon>Chondrostei</taxon>
        <taxon>Acipenseriformes</taxon>
        <taxon>Polyodontidae</taxon>
        <taxon>Polyodon</taxon>
    </lineage>
</organism>
<name>A0ABS2XHF7_POLSP</name>